<dbReference type="EMBL" id="JBHSMI010000067">
    <property type="protein sequence ID" value="MFC5407203.1"/>
    <property type="molecule type" value="Genomic_DNA"/>
</dbReference>
<gene>
    <name evidence="2" type="ORF">ACFPOF_31125</name>
</gene>
<dbReference type="Proteomes" id="UP001596113">
    <property type="component" value="Unassembled WGS sequence"/>
</dbReference>
<evidence type="ECO:0000256" key="1">
    <source>
        <dbReference type="SAM" id="MobiDB-lite"/>
    </source>
</evidence>
<comment type="caution">
    <text evidence="2">The sequence shown here is derived from an EMBL/GenBank/DDBJ whole genome shotgun (WGS) entry which is preliminary data.</text>
</comment>
<dbReference type="CDD" id="cd13580">
    <property type="entry name" value="PBP2_AlgQ_like_1"/>
    <property type="match status" value="1"/>
</dbReference>
<accession>A0ABW0I1T3</accession>
<feature type="region of interest" description="Disordered" evidence="1">
    <location>
        <begin position="18"/>
        <end position="55"/>
    </location>
</feature>
<name>A0ABW0I1T3_9BACL</name>
<dbReference type="Pfam" id="PF13416">
    <property type="entry name" value="SBP_bac_8"/>
    <property type="match status" value="1"/>
</dbReference>
<dbReference type="Gene3D" id="3.40.190.10">
    <property type="entry name" value="Periplasmic binding protein-like II"/>
    <property type="match status" value="3"/>
</dbReference>
<organism evidence="2 3">
    <name type="scientific">Cohnella soli</name>
    <dbReference type="NCBI Taxonomy" id="425005"/>
    <lineage>
        <taxon>Bacteria</taxon>
        <taxon>Bacillati</taxon>
        <taxon>Bacillota</taxon>
        <taxon>Bacilli</taxon>
        <taxon>Bacillales</taxon>
        <taxon>Paenibacillaceae</taxon>
        <taxon>Cohnella</taxon>
    </lineage>
</organism>
<protein>
    <submittedName>
        <fullName evidence="2">Extracellular solute-binding protein</fullName>
    </submittedName>
</protein>
<dbReference type="PANTHER" id="PTHR43649:SF12">
    <property type="entry name" value="DIACETYLCHITOBIOSE BINDING PROTEIN DASA"/>
    <property type="match status" value="1"/>
</dbReference>
<dbReference type="RefSeq" id="WP_378139653.1">
    <property type="nucleotide sequence ID" value="NZ_JBHSMI010000067.1"/>
</dbReference>
<sequence length="560" mass="61638">MVLLTLLVSATVLSACGSGSKSNTAATGEPTGSGKPSEASESQQSDNGQADPLGKYESPVQVTIGRTADNFKFAPGQSIDKNVVYDLYEQKLGIKVINDWVVPSEQYDSKVNVAIASGNIPDMIEVNGAQLKNLVEADMIEDLASVYEKYASADTKNLLSEDGGYGINAGSINGKMYGLPVTTQGYWDSQVLWIRQDWLDRLKLEPPKTMDDVIRIAKAFTNDDPDGDGKNDTNGLGVSKDLLTNLFGFFNGYHAYPGKWFKDGNGSVVYGSLKPEMKEPLVKLADMYRSGIIDKEFGVKDGAKLTEAMNAGKIGMVYGNFAYPMFAFKDSIVTNPKAEWNGYPLPSADANPAKAFVGPTASTFFVVKKGFKNPEALVKMANLWVDGLVHPNTQNLDKEKSDADYQTYRYFFVRMSAPLAHISQHEHVKAALLANEKPDKAKHTVDEYGYLDAIYKYKANPENTKDPVILNGWTFNRTFGTPHSGLEVLDEYFKNDLTIYTGLKVASTETMAAKMPTLTKMEEVMLTKIIIGETGIEEFDKFVQDWNKLGGEQITKEVNE</sequence>
<proteinExistence type="predicted"/>
<keyword evidence="3" id="KW-1185">Reference proteome</keyword>
<feature type="compositionally biased region" description="Polar residues" evidence="1">
    <location>
        <begin position="39"/>
        <end position="48"/>
    </location>
</feature>
<dbReference type="PANTHER" id="PTHR43649">
    <property type="entry name" value="ARABINOSE-BINDING PROTEIN-RELATED"/>
    <property type="match status" value="1"/>
</dbReference>
<reference evidence="3" key="1">
    <citation type="journal article" date="2019" name="Int. J. Syst. Evol. Microbiol.">
        <title>The Global Catalogue of Microorganisms (GCM) 10K type strain sequencing project: providing services to taxonomists for standard genome sequencing and annotation.</title>
        <authorList>
            <consortium name="The Broad Institute Genomics Platform"/>
            <consortium name="The Broad Institute Genome Sequencing Center for Infectious Disease"/>
            <person name="Wu L."/>
            <person name="Ma J."/>
        </authorList>
    </citation>
    <scope>NUCLEOTIDE SEQUENCE [LARGE SCALE GENOMIC DNA]</scope>
    <source>
        <strain evidence="3">CGMCC 1.18575</strain>
    </source>
</reference>
<evidence type="ECO:0000313" key="2">
    <source>
        <dbReference type="EMBL" id="MFC5407203.1"/>
    </source>
</evidence>
<dbReference type="InterPro" id="IPR006059">
    <property type="entry name" value="SBP"/>
</dbReference>
<dbReference type="SUPFAM" id="SSF53850">
    <property type="entry name" value="Periplasmic binding protein-like II"/>
    <property type="match status" value="1"/>
</dbReference>
<dbReference type="InterPro" id="IPR050490">
    <property type="entry name" value="Bact_solute-bd_prot1"/>
</dbReference>
<evidence type="ECO:0000313" key="3">
    <source>
        <dbReference type="Proteomes" id="UP001596113"/>
    </source>
</evidence>